<evidence type="ECO:0000256" key="4">
    <source>
        <dbReference type="ARBA" id="ARBA00022857"/>
    </source>
</evidence>
<dbReference type="Gene3D" id="3.40.50.720">
    <property type="entry name" value="NAD(P)-binding Rossmann-like Domain"/>
    <property type="match status" value="1"/>
</dbReference>
<dbReference type="InterPro" id="IPR032821">
    <property type="entry name" value="PKS_assoc"/>
</dbReference>
<feature type="region of interest" description="Disordered" evidence="9">
    <location>
        <begin position="470"/>
        <end position="489"/>
    </location>
</feature>
<keyword evidence="4" id="KW-0521">NADP</keyword>
<dbReference type="FunFam" id="3.40.50.720:FF:000209">
    <property type="entry name" value="Polyketide synthase Pks12"/>
    <property type="match status" value="1"/>
</dbReference>
<dbReference type="EMBL" id="QGMK01000690">
    <property type="protein sequence ID" value="TVY80408.1"/>
    <property type="molecule type" value="Genomic_DNA"/>
</dbReference>
<dbReference type="InterPro" id="IPR057326">
    <property type="entry name" value="KR_dom"/>
</dbReference>
<dbReference type="SMART" id="SM00823">
    <property type="entry name" value="PKS_PP"/>
    <property type="match status" value="1"/>
</dbReference>
<dbReference type="Pfam" id="PF08659">
    <property type="entry name" value="KR"/>
    <property type="match status" value="1"/>
</dbReference>
<dbReference type="Gene3D" id="1.10.1200.10">
    <property type="entry name" value="ACP-like"/>
    <property type="match status" value="1"/>
</dbReference>
<evidence type="ECO:0000256" key="2">
    <source>
        <dbReference type="ARBA" id="ARBA00022553"/>
    </source>
</evidence>
<evidence type="ECO:0000313" key="13">
    <source>
        <dbReference type="EMBL" id="TVY80408.1"/>
    </source>
</evidence>
<organism evidence="13 14">
    <name type="scientific">Lachnellula suecica</name>
    <dbReference type="NCBI Taxonomy" id="602035"/>
    <lineage>
        <taxon>Eukaryota</taxon>
        <taxon>Fungi</taxon>
        <taxon>Dikarya</taxon>
        <taxon>Ascomycota</taxon>
        <taxon>Pezizomycotina</taxon>
        <taxon>Leotiomycetes</taxon>
        <taxon>Helotiales</taxon>
        <taxon>Lachnaceae</taxon>
        <taxon>Lachnellula</taxon>
    </lineage>
</organism>
<dbReference type="SUPFAM" id="SSF55048">
    <property type="entry name" value="Probable ACP-binding domain of malonyl-CoA ACP transacylase"/>
    <property type="match status" value="1"/>
</dbReference>
<feature type="active site" description="Proton acceptor; for dehydratase activity" evidence="8">
    <location>
        <position position="1057"/>
    </location>
</feature>
<dbReference type="Gene3D" id="3.40.366.10">
    <property type="entry name" value="Malonyl-Coenzyme A Acyl Carrier Protein, domain 2"/>
    <property type="match status" value="1"/>
</dbReference>
<dbReference type="Pfam" id="PF08242">
    <property type="entry name" value="Methyltransf_12"/>
    <property type="match status" value="1"/>
</dbReference>
<dbReference type="Pfam" id="PF14765">
    <property type="entry name" value="PS-DH"/>
    <property type="match status" value="1"/>
</dbReference>
<dbReference type="InterPro" id="IPR020841">
    <property type="entry name" value="PKS_Beta-ketoAc_synthase_dom"/>
</dbReference>
<dbReference type="SMART" id="SM00825">
    <property type="entry name" value="PKS_KS"/>
    <property type="match status" value="1"/>
</dbReference>
<feature type="domain" description="Ketosynthase family 3 (KS3)" evidence="11">
    <location>
        <begin position="26"/>
        <end position="451"/>
    </location>
</feature>
<dbReference type="InterPro" id="IPR014030">
    <property type="entry name" value="Ketoacyl_synth_N"/>
</dbReference>
<reference evidence="13 14" key="1">
    <citation type="submission" date="2018-05" db="EMBL/GenBank/DDBJ databases">
        <title>Genome sequencing and assembly of the regulated plant pathogen Lachnellula willkommii and related sister species for the development of diagnostic species identification markers.</title>
        <authorList>
            <person name="Giroux E."/>
            <person name="Bilodeau G."/>
        </authorList>
    </citation>
    <scope>NUCLEOTIDE SEQUENCE [LARGE SCALE GENOMIC DNA]</scope>
    <source>
        <strain evidence="13 14">CBS 268.59</strain>
    </source>
</reference>
<keyword evidence="2" id="KW-0597">Phosphoprotein</keyword>
<dbReference type="InterPro" id="IPR018201">
    <property type="entry name" value="Ketoacyl_synth_AS"/>
</dbReference>
<dbReference type="Pfam" id="PF02801">
    <property type="entry name" value="Ketoacyl-synt_C"/>
    <property type="match status" value="1"/>
</dbReference>
<dbReference type="PROSITE" id="PS50075">
    <property type="entry name" value="CARRIER"/>
    <property type="match status" value="1"/>
</dbReference>
<dbReference type="InterPro" id="IPR001227">
    <property type="entry name" value="Ac_transferase_dom_sf"/>
</dbReference>
<proteinExistence type="predicted"/>
<dbReference type="PROSITE" id="PS52019">
    <property type="entry name" value="PKS_MFAS_DH"/>
    <property type="match status" value="1"/>
</dbReference>
<dbReference type="InterPro" id="IPR016035">
    <property type="entry name" value="Acyl_Trfase/lysoPLipase"/>
</dbReference>
<dbReference type="Gene3D" id="3.40.50.150">
    <property type="entry name" value="Vaccinia Virus protein VP39"/>
    <property type="match status" value="1"/>
</dbReference>
<feature type="region of interest" description="N-terminal hotdog fold" evidence="8">
    <location>
        <begin position="1025"/>
        <end position="1158"/>
    </location>
</feature>
<dbReference type="InterPro" id="IPR029063">
    <property type="entry name" value="SAM-dependent_MTases_sf"/>
</dbReference>
<dbReference type="InterPro" id="IPR049551">
    <property type="entry name" value="PKS_DH_C"/>
</dbReference>
<name>A0A8T9C443_9HELO</name>
<evidence type="ECO:0000256" key="6">
    <source>
        <dbReference type="ARBA" id="ARBA00023268"/>
    </source>
</evidence>
<dbReference type="CDD" id="cd05274">
    <property type="entry name" value="KR_FAS_SDR_x"/>
    <property type="match status" value="1"/>
</dbReference>
<dbReference type="GO" id="GO:0016491">
    <property type="term" value="F:oxidoreductase activity"/>
    <property type="evidence" value="ECO:0007669"/>
    <property type="project" value="UniProtKB-KW"/>
</dbReference>
<dbReference type="Pfam" id="PF23297">
    <property type="entry name" value="ACP_SdgA_C"/>
    <property type="match status" value="1"/>
</dbReference>
<evidence type="ECO:0000256" key="9">
    <source>
        <dbReference type="SAM" id="MobiDB-lite"/>
    </source>
</evidence>
<feature type="compositionally biased region" description="Polar residues" evidence="9">
    <location>
        <begin position="500"/>
        <end position="510"/>
    </location>
</feature>
<dbReference type="SUPFAM" id="SSF51735">
    <property type="entry name" value="NAD(P)-binding Rossmann-fold domains"/>
    <property type="match status" value="2"/>
</dbReference>
<dbReference type="Pfam" id="PF00698">
    <property type="entry name" value="Acyl_transf_1"/>
    <property type="match status" value="1"/>
</dbReference>
<dbReference type="Pfam" id="PF16197">
    <property type="entry name" value="KAsynt_C_assoc"/>
    <property type="match status" value="1"/>
</dbReference>
<dbReference type="GO" id="GO:0004315">
    <property type="term" value="F:3-oxoacyl-[acyl-carrier-protein] synthase activity"/>
    <property type="evidence" value="ECO:0007669"/>
    <property type="project" value="InterPro"/>
</dbReference>
<evidence type="ECO:0000259" key="12">
    <source>
        <dbReference type="PROSITE" id="PS52019"/>
    </source>
</evidence>
<dbReference type="InterPro" id="IPR013968">
    <property type="entry name" value="PKS_KR"/>
</dbReference>
<dbReference type="InterPro" id="IPR011032">
    <property type="entry name" value="GroES-like_sf"/>
</dbReference>
<sequence>MAASNGPDHAQQPNGFPSHAVQQDILEPIAIIGLSLRYPQDATSPASFWEMIQEKRCAMTEVPKDRFDIDAFYHPDKDRRNTVYARGGHFIKDDVTAFDAPFFSITVAEAEALDPQQRLLLETTYQAIENAGISLEKALGSKTGVYTGSMTDDYKMQLLRDLEEMPKYAATGVSMALVANRVSWFFDFHGPSVNFDSACSSSLMALDIACQDLRAGASNMALVAGCSLILSIEPMLSLTNMGFLSPDSRCYSFDDRANGYARGEGIGTLVIKRLSDAIKDNDTIRAVIRSTGCNSDGRTPGITQPSKVMQESLIKETYEKAGLDLHTTRYFEAHGTGTAIGDPIEADAIGSVFRTSRTPTDPLYVGSVKANIGHLEGGSGIAGIIKTVMVLEKGIIPPLANFENLNSKIDAEFWNLRFPTEPTPWPSKGLRRASVNSFGFGGSNAHCVMEDAYNFLDLRNLEGNHCTTNDPSLPTIHASNGKATNGTAPRLLMTGKEDTQLSTNGYSVRENNSSSTTDTNGTLSEQHTADNNPEGPSTKLLVWSAADEDGLTRLAEAYSSHFRDLNLEAIDEDIYLKDLAYTLDSKRSALPWKSFLLTDSLDRLTEMKPMLSAPVRSSKNPAIAFVFTGQGAQYSRMGLELMCYPIFREVLQSIDNVFRTLGCKWSLIDELAKEVESSNIDDPEYAQPLCTALQIALVETLRHFGIVPSAVIGHSSGEIAAAYTVGGLSLESASQVAYFRGQVAGNLKRSGQPPQAMMSVNLSEKELEMYLQRIGLFPDSGSITVACINSPSNVTVSGAESAIDILKSHLDISEIFARKIPTGVAYHSPQMNQVVEEYISLIQGLERGKPAFPRISMISSTTGDPVSNTKTLSTPEYWAKNMVQPVRFSDAVERLMKPSHTPATNKLGATRLQEIPNELMEIGPHTALQRPVKDILKGISMDETTRYHSVLSRFQRPIKSTLEIAGRLYAIGFPVNLSNVNQLESGTTKLKTLPDLPGYPFNHSRTYRQASRLSKNICHRVAPHRDLLGAPVEDWNPLEPRWRKTFDVAETPWILDHVVNGKAIYPAAGMVVMAVEAAKQMAIRDRPIAGFRLRDTTFSNPIIIRTQEPRTEVQLYLRCNQDKYDKEASTSEFRLCVYENENWKEVCKGTIRVEYEQENTEVDHGHEKEQEIKQLVEEYEKAVRSCDRSVAKERMYHTLTEVGLAYGSSFQGLQNLSWDGDRLAVGEIKSFDWAAQETQNHVQPHLIHPSTLDAVAQLAWVSLTKGATSKASTSIPTRLHECWLSGSGLGFPDVVTLRGCNVSSLLGPQGSQGIDSTAFALDQDGNLKISVSHLESTTVSSIDSTSQALLQRQLCYNLEWKPDSLLIPNEDVPKVCQPAEPGPDEPVEFFDNLGLVLFSFILRVLDEIDSDDQKNAKPHLQKYITWMKHQVELFDAGELPNGSPDWKTRSMNTGAIELLTQKIENSNASGKLHVTIGRNLLAIIRGSVNPLELLFSDDLAANHYELAIDSGAYCDYLEKYLDLLAHKNPELRIVEIGAGTGSFTKHAIPPLLVHGENELGTPRFAHYDYTDVSAGFFEKAKESWISEQERMDFKILNIEQDPRAQGFDSGTYDLVIAGSVLHATQDLIATVQNCRKLLKPGGKMILHEAIQPDFLGTAFSFGTLPGWWLSKESFRNNGPCISREQWGTLLSQNGFSGVDCLFQDYENRSCHELGIMVTTAVPTQNVEETADLSLRVVLVIDPKCSFQGELASLIRRELESQGILECSTIPLHEILSVQNPKSTFFIFLPETEHAFIYGLEYTNFNLLKNFADIAQRLLWVTCVNPGLESSPELDMVTGFARVLRSENSNCSLITLTLERGDVDLPATARTIAKVLKANISTTSEEYETEYAERDGQLLISRAFEAENLDQELYANKVPQLKEQRLEEEKYLSLEIGTPGLLDTLQFVHDSDNSKPLGPDEVEIEVKCFGLQFRNVLIALGRMNEATMGSEFAGLVTKVGANCKSFQSGDRVCGGITGTWKTYTRCNSQLIVKIPDFVSWEEAASFPIGAVTAYLAFVKLARLQKGESVLIHAGSGGTGQLAIQMAQNIGAEVFVTVGFDEKKQLLMTEYNIPEDHIFYSRNTAFAKGILRMTQNRGVDVVLNSLSGDSLVTSFESIAPFGRFIEIGKRDIDSNSGLPMSSFSKNVTFSALAVDEIIRERPAVINECLTTVMGMLEKNILSPARPLHKFAISEMQEAFRLMQGGKSSGKIVLTLSPADHVPTLLYRRPSYILNPVATYLIAGGLGGLGRSAAIWMAQRGAKNLILLSRSGPASQSAAKLLTELRNIGVRVEAPKCDVSSRDSLKDVLSTFAKSMPPIEGCVQGTMVLKDALFHKMSFEEWNLTTNSKVASTKNLHELLPSDLSFFIMLSSLAGIAGPIGQANYAAGNAYQDALAKFRVSQGQKAVSLRLGLMGDIGIVAEKEEYQDRKDAMVDMAQISEAEFHTLLEYYCNPDLGTLSSVTCQPLIGLVTPMELRSRGFDVPYWMQRPTFRALNQIGLSKSTSVSADPGSAIDYLAKIKAASSTKEIGDIVVEALVGKLSKALAIPTKDIDVTKPLHAYGVDSLLAVELRNWFAKEIKADLAVFDIMGASSIVSVGALAAGRAQL</sequence>
<dbReference type="GO" id="GO:1901336">
    <property type="term" value="P:lactone biosynthetic process"/>
    <property type="evidence" value="ECO:0007669"/>
    <property type="project" value="UniProtKB-ARBA"/>
</dbReference>
<keyword evidence="1" id="KW-0596">Phosphopantetheine</keyword>
<dbReference type="SMART" id="SM00827">
    <property type="entry name" value="PKS_AT"/>
    <property type="match status" value="1"/>
</dbReference>
<protein>
    <submittedName>
        <fullName evidence="13">Highly reducing polyketide synthase azaB</fullName>
    </submittedName>
</protein>
<dbReference type="PROSITE" id="PS52004">
    <property type="entry name" value="KS3_2"/>
    <property type="match status" value="1"/>
</dbReference>
<dbReference type="SUPFAM" id="SSF53901">
    <property type="entry name" value="Thiolase-like"/>
    <property type="match status" value="1"/>
</dbReference>
<dbReference type="InterPro" id="IPR042104">
    <property type="entry name" value="PKS_dehydratase_sf"/>
</dbReference>
<dbReference type="InterPro" id="IPR009081">
    <property type="entry name" value="PP-bd_ACP"/>
</dbReference>
<feature type="domain" description="PKS/mFAS DH" evidence="12">
    <location>
        <begin position="1025"/>
        <end position="1348"/>
    </location>
</feature>
<dbReference type="InterPro" id="IPR016036">
    <property type="entry name" value="Malonyl_transacylase_ACP-bd"/>
</dbReference>
<dbReference type="CDD" id="cd05195">
    <property type="entry name" value="enoyl_red"/>
    <property type="match status" value="1"/>
</dbReference>
<feature type="compositionally biased region" description="Low complexity" evidence="9">
    <location>
        <begin position="511"/>
        <end position="520"/>
    </location>
</feature>
<dbReference type="SUPFAM" id="SSF47336">
    <property type="entry name" value="ACP-like"/>
    <property type="match status" value="1"/>
</dbReference>
<dbReference type="InterPro" id="IPR013154">
    <property type="entry name" value="ADH-like_N"/>
</dbReference>
<dbReference type="GO" id="GO:0044550">
    <property type="term" value="P:secondary metabolite biosynthetic process"/>
    <property type="evidence" value="ECO:0007669"/>
    <property type="project" value="UniProtKB-ARBA"/>
</dbReference>
<dbReference type="Gene3D" id="3.90.180.10">
    <property type="entry name" value="Medium-chain alcohol dehydrogenases, catalytic domain"/>
    <property type="match status" value="1"/>
</dbReference>
<dbReference type="PANTHER" id="PTHR43775:SF29">
    <property type="entry name" value="ASPERFURANONE POLYKETIDE SYNTHASE AFOG-RELATED"/>
    <property type="match status" value="1"/>
</dbReference>
<keyword evidence="7" id="KW-0012">Acyltransferase</keyword>
<dbReference type="InterPro" id="IPR050091">
    <property type="entry name" value="PKS_NRPS_Biosynth_Enz"/>
</dbReference>
<dbReference type="PROSITE" id="PS00606">
    <property type="entry name" value="KS3_1"/>
    <property type="match status" value="1"/>
</dbReference>
<dbReference type="GO" id="GO:0006633">
    <property type="term" value="P:fatty acid biosynthetic process"/>
    <property type="evidence" value="ECO:0007669"/>
    <property type="project" value="InterPro"/>
</dbReference>
<dbReference type="Pfam" id="PF13602">
    <property type="entry name" value="ADH_zinc_N_2"/>
    <property type="match status" value="1"/>
</dbReference>
<dbReference type="InterPro" id="IPR049552">
    <property type="entry name" value="PKS_DH_N"/>
</dbReference>
<accession>A0A8T9C443</accession>
<dbReference type="SUPFAM" id="SSF52151">
    <property type="entry name" value="FabD/lysophospholipase-like"/>
    <property type="match status" value="1"/>
</dbReference>
<evidence type="ECO:0000256" key="7">
    <source>
        <dbReference type="ARBA" id="ARBA00023315"/>
    </source>
</evidence>
<dbReference type="Pfam" id="PF08240">
    <property type="entry name" value="ADH_N"/>
    <property type="match status" value="1"/>
</dbReference>
<evidence type="ECO:0000256" key="8">
    <source>
        <dbReference type="PROSITE-ProRule" id="PRU01363"/>
    </source>
</evidence>
<feature type="compositionally biased region" description="Polar residues" evidence="9">
    <location>
        <begin position="470"/>
        <end position="487"/>
    </location>
</feature>
<feature type="region of interest" description="Disordered" evidence="9">
    <location>
        <begin position="498"/>
        <end position="538"/>
    </location>
</feature>
<dbReference type="InterPro" id="IPR013217">
    <property type="entry name" value="Methyltransf_12"/>
</dbReference>
<evidence type="ECO:0000256" key="1">
    <source>
        <dbReference type="ARBA" id="ARBA00022450"/>
    </source>
</evidence>
<dbReference type="SMART" id="SM00826">
    <property type="entry name" value="PKS_DH"/>
    <property type="match status" value="1"/>
</dbReference>
<dbReference type="InterPro" id="IPR020806">
    <property type="entry name" value="PKS_PP-bd"/>
</dbReference>
<keyword evidence="3" id="KW-0808">Transferase</keyword>
<evidence type="ECO:0000256" key="5">
    <source>
        <dbReference type="ARBA" id="ARBA00023002"/>
    </source>
</evidence>
<evidence type="ECO:0000259" key="11">
    <source>
        <dbReference type="PROSITE" id="PS52004"/>
    </source>
</evidence>
<dbReference type="SUPFAM" id="SSF53335">
    <property type="entry name" value="S-adenosyl-L-methionine-dependent methyltransferases"/>
    <property type="match status" value="1"/>
</dbReference>
<dbReference type="InterPro" id="IPR049900">
    <property type="entry name" value="PKS_mFAS_DH"/>
</dbReference>
<dbReference type="InterPro" id="IPR036736">
    <property type="entry name" value="ACP-like_sf"/>
</dbReference>
<dbReference type="InterPro" id="IPR014031">
    <property type="entry name" value="Ketoacyl_synth_C"/>
</dbReference>
<feature type="compositionally biased region" description="Polar residues" evidence="9">
    <location>
        <begin position="521"/>
        <end position="535"/>
    </location>
</feature>
<feature type="domain" description="Carrier" evidence="10">
    <location>
        <begin position="2565"/>
        <end position="2644"/>
    </location>
</feature>
<evidence type="ECO:0000313" key="14">
    <source>
        <dbReference type="Proteomes" id="UP000469558"/>
    </source>
</evidence>
<dbReference type="InterPro" id="IPR036291">
    <property type="entry name" value="NAD(P)-bd_dom_sf"/>
</dbReference>
<dbReference type="InterPro" id="IPR006162">
    <property type="entry name" value="Ppantetheine_attach_site"/>
</dbReference>
<dbReference type="CDD" id="cd00833">
    <property type="entry name" value="PKS"/>
    <property type="match status" value="1"/>
</dbReference>
<dbReference type="Gene3D" id="3.30.70.3290">
    <property type="match status" value="1"/>
</dbReference>
<keyword evidence="6" id="KW-0511">Multifunctional enzyme</keyword>
<dbReference type="GO" id="GO:0004312">
    <property type="term" value="F:fatty acid synthase activity"/>
    <property type="evidence" value="ECO:0007669"/>
    <property type="project" value="TreeGrafter"/>
</dbReference>
<gene>
    <name evidence="13" type="primary">azaB_3</name>
    <name evidence="13" type="ORF">LSUE1_G003788</name>
</gene>
<dbReference type="Gene3D" id="3.40.47.10">
    <property type="match status" value="1"/>
</dbReference>
<dbReference type="SUPFAM" id="SSF50129">
    <property type="entry name" value="GroES-like"/>
    <property type="match status" value="1"/>
</dbReference>
<dbReference type="InterPro" id="IPR020807">
    <property type="entry name" value="PKS_DH"/>
</dbReference>
<dbReference type="SMART" id="SM00822">
    <property type="entry name" value="PKS_KR"/>
    <property type="match status" value="1"/>
</dbReference>
<dbReference type="SMART" id="SM00829">
    <property type="entry name" value="PKS_ER"/>
    <property type="match status" value="1"/>
</dbReference>
<dbReference type="Pfam" id="PF21089">
    <property type="entry name" value="PKS_DH_N"/>
    <property type="match status" value="1"/>
</dbReference>
<feature type="region of interest" description="C-terminal hotdog fold" evidence="8">
    <location>
        <begin position="1187"/>
        <end position="1348"/>
    </location>
</feature>
<dbReference type="CDD" id="cd02440">
    <property type="entry name" value="AdoMet_MTases"/>
    <property type="match status" value="1"/>
</dbReference>
<dbReference type="Proteomes" id="UP000469558">
    <property type="component" value="Unassembled WGS sequence"/>
</dbReference>
<dbReference type="PANTHER" id="PTHR43775">
    <property type="entry name" value="FATTY ACID SYNTHASE"/>
    <property type="match status" value="1"/>
</dbReference>
<comment type="caution">
    <text evidence="13">The sequence shown here is derived from an EMBL/GenBank/DDBJ whole genome shotgun (WGS) entry which is preliminary data.</text>
</comment>
<dbReference type="PROSITE" id="PS00012">
    <property type="entry name" value="PHOSPHOPANTETHEINE"/>
    <property type="match status" value="1"/>
</dbReference>
<dbReference type="InterPro" id="IPR014043">
    <property type="entry name" value="Acyl_transferase_dom"/>
</dbReference>
<dbReference type="Pfam" id="PF00109">
    <property type="entry name" value="ketoacyl-synt"/>
    <property type="match status" value="1"/>
</dbReference>
<evidence type="ECO:0000256" key="3">
    <source>
        <dbReference type="ARBA" id="ARBA00022679"/>
    </source>
</evidence>
<dbReference type="InterPro" id="IPR020843">
    <property type="entry name" value="ER"/>
</dbReference>
<dbReference type="OrthoDB" id="329835at2759"/>
<evidence type="ECO:0000259" key="10">
    <source>
        <dbReference type="PROSITE" id="PS50075"/>
    </source>
</evidence>
<dbReference type="GO" id="GO:0031177">
    <property type="term" value="F:phosphopantetheine binding"/>
    <property type="evidence" value="ECO:0007669"/>
    <property type="project" value="InterPro"/>
</dbReference>
<keyword evidence="14" id="KW-1185">Reference proteome</keyword>
<keyword evidence="5" id="KW-0560">Oxidoreductase</keyword>
<dbReference type="Gene3D" id="3.10.129.110">
    <property type="entry name" value="Polyketide synthase dehydratase"/>
    <property type="match status" value="1"/>
</dbReference>
<dbReference type="InterPro" id="IPR016039">
    <property type="entry name" value="Thiolase-like"/>
</dbReference>
<feature type="active site" description="Proton donor; for dehydratase activity" evidence="8">
    <location>
        <position position="1253"/>
    </location>
</feature>